<evidence type="ECO:0000256" key="2">
    <source>
        <dbReference type="HAMAP-Rule" id="MF_00518"/>
    </source>
</evidence>
<dbReference type="SUPFAM" id="SSF69500">
    <property type="entry name" value="DTD-like"/>
    <property type="match status" value="1"/>
</dbReference>
<keyword evidence="2" id="KW-0694">RNA-binding</keyword>
<dbReference type="RefSeq" id="WP_244746440.1">
    <property type="nucleotide sequence ID" value="NZ_CP095071.1"/>
</dbReference>
<dbReference type="CDD" id="cd00563">
    <property type="entry name" value="Dtyr_deacylase"/>
    <property type="match status" value="1"/>
</dbReference>
<keyword evidence="4" id="KW-1185">Reference proteome</keyword>
<evidence type="ECO:0000313" key="4">
    <source>
        <dbReference type="Proteomes" id="UP000831537"/>
    </source>
</evidence>
<dbReference type="EC" id="3.1.1.96" evidence="2"/>
<accession>A0ABY4GPG7</accession>
<evidence type="ECO:0000313" key="3">
    <source>
        <dbReference type="EMBL" id="UOQ86119.1"/>
    </source>
</evidence>
<keyword evidence="2 3" id="KW-0378">Hydrolase</keyword>
<keyword evidence="2" id="KW-0963">Cytoplasm</keyword>
<comment type="function">
    <text evidence="2">An aminoacyl-tRNA editing enzyme that deacylates mischarged D-aminoacyl-tRNAs. Also deacylates mischarged glycyl-tRNA(Ala), protecting cells against glycine mischarging by AlaRS. Acts via tRNA-based rather than protein-based catalysis; rejects L-amino acids rather than detecting D-amino acids in the active site. By recycling D-aminoacyl-tRNA to D-amino acids and free tRNA molecules, this enzyme counteracts the toxicity associated with the formation of D-aminoacyl-tRNA entities in vivo and helps enforce protein L-homochirality.</text>
</comment>
<feature type="short sequence motif" description="Gly-cisPro motif, important for rejection of L-amino acids" evidence="2">
    <location>
        <begin position="137"/>
        <end position="138"/>
    </location>
</feature>
<dbReference type="PANTHER" id="PTHR10472:SF5">
    <property type="entry name" value="D-AMINOACYL-TRNA DEACYLASE 1"/>
    <property type="match status" value="1"/>
</dbReference>
<dbReference type="PANTHER" id="PTHR10472">
    <property type="entry name" value="D-TYROSYL-TRNA TYR DEACYLASE"/>
    <property type="match status" value="1"/>
</dbReference>
<comment type="similarity">
    <text evidence="1 2">Belongs to the DTD family.</text>
</comment>
<dbReference type="InterPro" id="IPR023509">
    <property type="entry name" value="DTD-like_sf"/>
</dbReference>
<sequence length="151" mass="16739">MKVVLQRAKNASVVVENEVVGKIDDGYVALIGVTHDDQEADIDYLVNKTANLRIFEDENGKMNLSLKDVSGGVLSISQFTLYGDTRKGRRPNFMQAAKPDQALSLYQQFNEKLRAEGIHVETGQFGEMMDVSFTNVGPVTIILDSEDAKKK</sequence>
<name>A0ABY4GPG7_9BACI</name>
<dbReference type="Proteomes" id="UP000831537">
    <property type="component" value="Chromosome"/>
</dbReference>
<reference evidence="3 4" key="1">
    <citation type="submission" date="2022-04" db="EMBL/GenBank/DDBJ databases">
        <title>Gracilibacillus sp. isolated from saltern.</title>
        <authorList>
            <person name="Won M."/>
            <person name="Lee C.-M."/>
            <person name="Woen H.-Y."/>
            <person name="Kwon S.-W."/>
        </authorList>
    </citation>
    <scope>NUCLEOTIDE SEQUENCE [LARGE SCALE GENOMIC DNA]</scope>
    <source>
        <strain evidence="3 4">SSPM10-3</strain>
    </source>
</reference>
<dbReference type="GO" id="GO:0051499">
    <property type="term" value="F:D-aminoacyl-tRNA deacylase activity"/>
    <property type="evidence" value="ECO:0007669"/>
    <property type="project" value="UniProtKB-EC"/>
</dbReference>
<gene>
    <name evidence="2 3" type="primary">dtd</name>
    <name evidence="3" type="ORF">MUN87_04260</name>
</gene>
<dbReference type="InterPro" id="IPR003732">
    <property type="entry name" value="Daa-tRNA_deacyls_DTD"/>
</dbReference>
<organism evidence="3 4">
    <name type="scientific">Gracilibacillus salinarum</name>
    <dbReference type="NCBI Taxonomy" id="2932255"/>
    <lineage>
        <taxon>Bacteria</taxon>
        <taxon>Bacillati</taxon>
        <taxon>Bacillota</taxon>
        <taxon>Bacilli</taxon>
        <taxon>Bacillales</taxon>
        <taxon>Bacillaceae</taxon>
        <taxon>Gracilibacillus</taxon>
    </lineage>
</organism>
<dbReference type="Pfam" id="PF02580">
    <property type="entry name" value="Tyr_Deacylase"/>
    <property type="match status" value="1"/>
</dbReference>
<comment type="catalytic activity">
    <reaction evidence="2">
        <text>glycyl-tRNA(Ala) + H2O = tRNA(Ala) + glycine + H(+)</text>
        <dbReference type="Rhea" id="RHEA:53744"/>
        <dbReference type="Rhea" id="RHEA-COMP:9657"/>
        <dbReference type="Rhea" id="RHEA-COMP:13640"/>
        <dbReference type="ChEBI" id="CHEBI:15377"/>
        <dbReference type="ChEBI" id="CHEBI:15378"/>
        <dbReference type="ChEBI" id="CHEBI:57305"/>
        <dbReference type="ChEBI" id="CHEBI:78442"/>
        <dbReference type="ChEBI" id="CHEBI:78522"/>
    </reaction>
</comment>
<evidence type="ECO:0000256" key="1">
    <source>
        <dbReference type="ARBA" id="ARBA00009673"/>
    </source>
</evidence>
<dbReference type="EC" id="3.1.1.-" evidence="2"/>
<keyword evidence="2" id="KW-0820">tRNA-binding</keyword>
<protein>
    <recommendedName>
        <fullName evidence="2">D-aminoacyl-tRNA deacylase</fullName>
        <shortName evidence="2">DTD</shortName>
        <ecNumber evidence="2">3.1.1.96</ecNumber>
    </recommendedName>
    <alternativeName>
        <fullName evidence="2">Gly-tRNA(Ala) deacylase</fullName>
        <ecNumber evidence="2">3.1.1.-</ecNumber>
    </alternativeName>
</protein>
<dbReference type="Gene3D" id="3.50.80.10">
    <property type="entry name" value="D-tyrosyl-tRNA(Tyr) deacylase"/>
    <property type="match status" value="1"/>
</dbReference>
<comment type="catalytic activity">
    <reaction evidence="2">
        <text>a D-aminoacyl-tRNA + H2O = a tRNA + a D-alpha-amino acid + H(+)</text>
        <dbReference type="Rhea" id="RHEA:13953"/>
        <dbReference type="Rhea" id="RHEA-COMP:10123"/>
        <dbReference type="Rhea" id="RHEA-COMP:10124"/>
        <dbReference type="ChEBI" id="CHEBI:15377"/>
        <dbReference type="ChEBI" id="CHEBI:15378"/>
        <dbReference type="ChEBI" id="CHEBI:59871"/>
        <dbReference type="ChEBI" id="CHEBI:78442"/>
        <dbReference type="ChEBI" id="CHEBI:79333"/>
        <dbReference type="EC" id="3.1.1.96"/>
    </reaction>
</comment>
<comment type="domain">
    <text evidence="2">A Gly-cisPro motif from one monomer fits into the active site of the other monomer to allow specific chiral rejection of L-amino acids.</text>
</comment>
<comment type="subcellular location">
    <subcellularLocation>
        <location evidence="2">Cytoplasm</location>
    </subcellularLocation>
</comment>
<dbReference type="NCBIfam" id="TIGR00256">
    <property type="entry name" value="D-aminoacyl-tRNA deacylase"/>
    <property type="match status" value="1"/>
</dbReference>
<proteinExistence type="inferred from homology"/>
<dbReference type="HAMAP" id="MF_00518">
    <property type="entry name" value="Deacylase_Dtd"/>
    <property type="match status" value="1"/>
</dbReference>
<dbReference type="EMBL" id="CP095071">
    <property type="protein sequence ID" value="UOQ86119.1"/>
    <property type="molecule type" value="Genomic_DNA"/>
</dbReference>
<comment type="subunit">
    <text evidence="2">Homodimer.</text>
</comment>